<dbReference type="Proteomes" id="UP000075920">
    <property type="component" value="Unassembled WGS sequence"/>
</dbReference>
<name>A0A182WKA0_9DIPT</name>
<keyword evidence="4" id="KW-1185">Reference proteome</keyword>
<sequence length="328" mass="37414">MLPSKRAKQIFYIKKRHEANIGNRVVQEYDVEEDESAVKYEADSEIELEYDILATGDEAHHTELKMTCSDSEDSVEASTDGCSVSSKTPKTTKHPEASDKAEVASSSNAIPSKEPSIANVLKILTTVSEHIKDMQDKTESIQKEVVNISNRLTRVEKKVGISLATMEQMKDVIVTTDAISIVNDADKEAVKRFELKAVSNKEELMELDAKLGNDEEYYANVRRWLLLQINVDDPDRRMVIAMDLVFDREFLPQCSWSGIGKPDPKLPLRERINILKLFADIGSNKYITVNEYFVQKFFLKKLPHAKDRLHRMKGKRYPLSFNWKSPKS</sequence>
<dbReference type="Pfam" id="PF16064">
    <property type="entry name" value="DUF4806"/>
    <property type="match status" value="1"/>
</dbReference>
<dbReference type="InterPro" id="IPR032071">
    <property type="entry name" value="DUF4806"/>
</dbReference>
<feature type="compositionally biased region" description="Basic and acidic residues" evidence="1">
    <location>
        <begin position="93"/>
        <end position="102"/>
    </location>
</feature>
<feature type="domain" description="DUF4806" evidence="2">
    <location>
        <begin position="198"/>
        <end position="279"/>
    </location>
</feature>
<evidence type="ECO:0000313" key="4">
    <source>
        <dbReference type="Proteomes" id="UP000075920"/>
    </source>
</evidence>
<dbReference type="VEuPathDB" id="VectorBase:AMIN010814"/>
<organism evidence="3 4">
    <name type="scientific">Anopheles minimus</name>
    <dbReference type="NCBI Taxonomy" id="112268"/>
    <lineage>
        <taxon>Eukaryota</taxon>
        <taxon>Metazoa</taxon>
        <taxon>Ecdysozoa</taxon>
        <taxon>Arthropoda</taxon>
        <taxon>Hexapoda</taxon>
        <taxon>Insecta</taxon>
        <taxon>Pterygota</taxon>
        <taxon>Neoptera</taxon>
        <taxon>Endopterygota</taxon>
        <taxon>Diptera</taxon>
        <taxon>Nematocera</taxon>
        <taxon>Culicoidea</taxon>
        <taxon>Culicidae</taxon>
        <taxon>Anophelinae</taxon>
        <taxon>Anopheles</taxon>
    </lineage>
</organism>
<proteinExistence type="predicted"/>
<dbReference type="AlphaFoldDB" id="A0A182WKA0"/>
<dbReference type="EnsemblMetazoa" id="AMIN010814-RA">
    <property type="protein sequence ID" value="AMIN010814-PA"/>
    <property type="gene ID" value="AMIN010814"/>
</dbReference>
<evidence type="ECO:0000259" key="2">
    <source>
        <dbReference type="Pfam" id="PF16064"/>
    </source>
</evidence>
<reference evidence="4" key="1">
    <citation type="submission" date="2013-03" db="EMBL/GenBank/DDBJ databases">
        <title>The Genome Sequence of Anopheles minimus MINIMUS1.</title>
        <authorList>
            <consortium name="The Broad Institute Genomics Platform"/>
            <person name="Neafsey D.E."/>
            <person name="Walton C."/>
            <person name="Walker B."/>
            <person name="Young S.K."/>
            <person name="Zeng Q."/>
            <person name="Gargeya S."/>
            <person name="Fitzgerald M."/>
            <person name="Haas B."/>
            <person name="Abouelleil A."/>
            <person name="Allen A.W."/>
            <person name="Alvarado L."/>
            <person name="Arachchi H.M."/>
            <person name="Berlin A.M."/>
            <person name="Chapman S.B."/>
            <person name="Gainer-Dewar J."/>
            <person name="Goldberg J."/>
            <person name="Griggs A."/>
            <person name="Gujja S."/>
            <person name="Hansen M."/>
            <person name="Howarth C."/>
            <person name="Imamovic A."/>
            <person name="Ireland A."/>
            <person name="Larimer J."/>
            <person name="McCowan C."/>
            <person name="Murphy C."/>
            <person name="Pearson M."/>
            <person name="Poon T.W."/>
            <person name="Priest M."/>
            <person name="Roberts A."/>
            <person name="Saif S."/>
            <person name="Shea T."/>
            <person name="Sisk P."/>
            <person name="Sykes S."/>
            <person name="Wortman J."/>
            <person name="Nusbaum C."/>
            <person name="Birren B."/>
        </authorList>
    </citation>
    <scope>NUCLEOTIDE SEQUENCE [LARGE SCALE GENOMIC DNA]</scope>
    <source>
        <strain evidence="4">MINIMUS1</strain>
    </source>
</reference>
<dbReference type="STRING" id="112268.A0A182WKA0"/>
<reference evidence="3" key="2">
    <citation type="submission" date="2020-05" db="UniProtKB">
        <authorList>
            <consortium name="EnsemblMetazoa"/>
        </authorList>
    </citation>
    <scope>IDENTIFICATION</scope>
    <source>
        <strain evidence="3">MINIMUS1</strain>
    </source>
</reference>
<evidence type="ECO:0000313" key="3">
    <source>
        <dbReference type="EnsemblMetazoa" id="AMIN010814-PA"/>
    </source>
</evidence>
<accession>A0A182WKA0</accession>
<feature type="compositionally biased region" description="Polar residues" evidence="1">
    <location>
        <begin position="76"/>
        <end position="89"/>
    </location>
</feature>
<feature type="region of interest" description="Disordered" evidence="1">
    <location>
        <begin position="69"/>
        <end position="111"/>
    </location>
</feature>
<protein>
    <submittedName>
        <fullName evidence="3">DUF4806 domain-containing protein</fullName>
    </submittedName>
</protein>
<evidence type="ECO:0000256" key="1">
    <source>
        <dbReference type="SAM" id="MobiDB-lite"/>
    </source>
</evidence>